<gene>
    <name evidence="2" type="ORF">SAMN04488238_102178</name>
</gene>
<dbReference type="AlphaFoldDB" id="A0A1H2TUL6"/>
<keyword evidence="1" id="KW-0812">Transmembrane</keyword>
<dbReference type="Pfam" id="PF11014">
    <property type="entry name" value="DUF2852"/>
    <property type="match status" value="1"/>
</dbReference>
<keyword evidence="1" id="KW-0472">Membrane</keyword>
<evidence type="ECO:0000313" key="2">
    <source>
        <dbReference type="EMBL" id="SDW47447.1"/>
    </source>
</evidence>
<sequence length="136" mass="15283">MATATAFLSWPARAENWLDSYGKGAWIAAMVLGFIVFWPVGLALLAYMIWGKKMFGNKSCKNRNRMPTGALRDSGNVAFEAYKAETLKRLEDEQSAFDSFLERLRDAKDKAEFDTFMDQNKGRRAAETQSDQPVAG</sequence>
<feature type="transmembrane region" description="Helical" evidence="1">
    <location>
        <begin position="24"/>
        <end position="50"/>
    </location>
</feature>
<proteinExistence type="predicted"/>
<dbReference type="RefSeq" id="WP_092885715.1">
    <property type="nucleotide sequence ID" value="NZ_CP061498.1"/>
</dbReference>
<name>A0A1H2TUL6_9RHOB</name>
<evidence type="ECO:0008006" key="4">
    <source>
        <dbReference type="Google" id="ProtNLM"/>
    </source>
</evidence>
<accession>A0A1H2TUL6</accession>
<evidence type="ECO:0000313" key="3">
    <source>
        <dbReference type="Proteomes" id="UP000198539"/>
    </source>
</evidence>
<keyword evidence="1" id="KW-1133">Transmembrane helix</keyword>
<reference evidence="2 3" key="1">
    <citation type="submission" date="2016-10" db="EMBL/GenBank/DDBJ databases">
        <authorList>
            <person name="de Groot N.N."/>
        </authorList>
    </citation>
    <scope>NUCLEOTIDE SEQUENCE [LARGE SCALE GENOMIC DNA]</scope>
    <source>
        <strain evidence="2 3">CGMCC 1.8894</strain>
    </source>
</reference>
<protein>
    <recommendedName>
        <fullName evidence="4">DUF2852 domain-containing protein</fullName>
    </recommendedName>
</protein>
<dbReference type="EMBL" id="FNOM01000002">
    <property type="protein sequence ID" value="SDW47447.1"/>
    <property type="molecule type" value="Genomic_DNA"/>
</dbReference>
<dbReference type="OrthoDB" id="9806878at2"/>
<dbReference type="STRING" id="564137.SAMN04488238_102178"/>
<organism evidence="2 3">
    <name type="scientific">Roseicitreum antarcticum</name>
    <dbReference type="NCBI Taxonomy" id="564137"/>
    <lineage>
        <taxon>Bacteria</taxon>
        <taxon>Pseudomonadati</taxon>
        <taxon>Pseudomonadota</taxon>
        <taxon>Alphaproteobacteria</taxon>
        <taxon>Rhodobacterales</taxon>
        <taxon>Paracoccaceae</taxon>
        <taxon>Roseicitreum</taxon>
    </lineage>
</organism>
<dbReference type="Proteomes" id="UP000198539">
    <property type="component" value="Unassembled WGS sequence"/>
</dbReference>
<evidence type="ECO:0000256" key="1">
    <source>
        <dbReference type="SAM" id="Phobius"/>
    </source>
</evidence>
<keyword evidence="3" id="KW-1185">Reference proteome</keyword>
<dbReference type="InterPro" id="IPR021273">
    <property type="entry name" value="DUF2852"/>
</dbReference>